<accession>A0A484L4R1</accession>
<evidence type="ECO:0000256" key="1">
    <source>
        <dbReference type="SAM" id="MobiDB-lite"/>
    </source>
</evidence>
<dbReference type="OrthoDB" id="1302510at2759"/>
<evidence type="ECO:0000313" key="2">
    <source>
        <dbReference type="EMBL" id="VFQ71313.1"/>
    </source>
</evidence>
<organism evidence="2 3">
    <name type="scientific">Cuscuta campestris</name>
    <dbReference type="NCBI Taxonomy" id="132261"/>
    <lineage>
        <taxon>Eukaryota</taxon>
        <taxon>Viridiplantae</taxon>
        <taxon>Streptophyta</taxon>
        <taxon>Embryophyta</taxon>
        <taxon>Tracheophyta</taxon>
        <taxon>Spermatophyta</taxon>
        <taxon>Magnoliopsida</taxon>
        <taxon>eudicotyledons</taxon>
        <taxon>Gunneridae</taxon>
        <taxon>Pentapetalae</taxon>
        <taxon>asterids</taxon>
        <taxon>lamiids</taxon>
        <taxon>Solanales</taxon>
        <taxon>Convolvulaceae</taxon>
        <taxon>Cuscuteae</taxon>
        <taxon>Cuscuta</taxon>
        <taxon>Cuscuta subgen. Grammica</taxon>
        <taxon>Cuscuta sect. Cleistogrammica</taxon>
    </lineage>
</organism>
<reference evidence="2 3" key="1">
    <citation type="submission" date="2018-04" db="EMBL/GenBank/DDBJ databases">
        <authorList>
            <person name="Vogel A."/>
        </authorList>
    </citation>
    <scope>NUCLEOTIDE SEQUENCE [LARGE SCALE GENOMIC DNA]</scope>
</reference>
<dbReference type="Proteomes" id="UP000595140">
    <property type="component" value="Unassembled WGS sequence"/>
</dbReference>
<keyword evidence="3" id="KW-1185">Reference proteome</keyword>
<dbReference type="EMBL" id="OOIL02001001">
    <property type="protein sequence ID" value="VFQ71313.1"/>
    <property type="molecule type" value="Genomic_DNA"/>
</dbReference>
<evidence type="ECO:0000313" key="3">
    <source>
        <dbReference type="Proteomes" id="UP000595140"/>
    </source>
</evidence>
<proteinExistence type="predicted"/>
<dbReference type="AlphaFoldDB" id="A0A484L4R1"/>
<feature type="region of interest" description="Disordered" evidence="1">
    <location>
        <begin position="72"/>
        <end position="94"/>
    </location>
</feature>
<name>A0A484L4R1_9ASTE</name>
<protein>
    <submittedName>
        <fullName evidence="2">Uncharacterized protein</fullName>
    </submittedName>
</protein>
<gene>
    <name evidence="2" type="ORF">CCAM_LOCUS13089</name>
</gene>
<sequence>MDFYWREFQKHDSWDPRNYDGVMFCAWRSKARRRYTDWLSCIRNEKKGTEKVQPLVSQSWKEYWKSPKLLESSKQNKKNHRGGVEARGTRVLRL</sequence>